<dbReference type="InterPro" id="IPR001789">
    <property type="entry name" value="Sig_transdc_resp-reg_receiver"/>
</dbReference>
<protein>
    <submittedName>
        <fullName evidence="12">Two-component system response regulator YesN</fullName>
    </submittedName>
</protein>
<evidence type="ECO:0000256" key="2">
    <source>
        <dbReference type="ARBA" id="ARBA00022490"/>
    </source>
</evidence>
<reference evidence="12 13" key="1">
    <citation type="submission" date="2018-07" db="EMBL/GenBank/DDBJ databases">
        <title>Genomic Encyclopedia of Type Strains, Phase III (KMG-III): the genomes of soil and plant-associated and newly described type strains.</title>
        <authorList>
            <person name="Whitman W."/>
        </authorList>
    </citation>
    <scope>NUCLEOTIDE SEQUENCE [LARGE SCALE GENOMIC DNA]</scope>
    <source>
        <strain evidence="12 13">CECT 7506</strain>
    </source>
</reference>
<sequence>MHTVLIADDEPWVVYRIREMIEWERLGFTVIGEAHNGLSALEIILEKKPDVVISDIRMPGLNGIELLEQIRFHDLRSNVIMISGYSEFEYAQKALRFGAFDYLLKQVDKDKLTDALERLKATLAEKQKVQKGLELLLDDLFEIFESDENVKLQNFLSSRGIDCEYPHFRFISCLYQHSSFPDAGETQPAISGIRYLRFRTGQNKVSFLINYDELKNPTGFLDFISGHLSDARCIGISGIGVYSTPVAKLYQESDIALCSFFTRPESRIIEYKPAADHASVLMGTILQIEVAVREQKPEQVNRLLDELSAECKERSMQIDQLCALYNQIVLLCYKYYSSTDADYEIEYMNYDQMSRQYRSVKELFGKLKAIFRQQTGEEPHISNEMVKKIIEYIDANFAEDIMLVDLSKKFHITVGYVSALMKKETGKTYMEYVMNKRLNLAKELLQDTSLSIQEIVERVGYRDYFHFNKIFKKYFGITPGKFRKL</sequence>
<feature type="domain" description="Response regulatory" evidence="11">
    <location>
        <begin position="3"/>
        <end position="120"/>
    </location>
</feature>
<dbReference type="CDD" id="cd17536">
    <property type="entry name" value="REC_YesN-like"/>
    <property type="match status" value="1"/>
</dbReference>
<dbReference type="PROSITE" id="PS01124">
    <property type="entry name" value="HTH_ARAC_FAMILY_2"/>
    <property type="match status" value="1"/>
</dbReference>
<dbReference type="Pfam" id="PF00072">
    <property type="entry name" value="Response_reg"/>
    <property type="match status" value="1"/>
</dbReference>
<keyword evidence="13" id="KW-1185">Reference proteome</keyword>
<dbReference type="SMART" id="SM00342">
    <property type="entry name" value="HTH_ARAC"/>
    <property type="match status" value="1"/>
</dbReference>
<evidence type="ECO:0000256" key="7">
    <source>
        <dbReference type="ARBA" id="ARBA00023163"/>
    </source>
</evidence>
<dbReference type="PANTHER" id="PTHR42713:SF3">
    <property type="entry name" value="TRANSCRIPTIONAL REGULATORY PROTEIN HPTR"/>
    <property type="match status" value="1"/>
</dbReference>
<dbReference type="Pfam" id="PF12833">
    <property type="entry name" value="HTH_18"/>
    <property type="match status" value="1"/>
</dbReference>
<keyword evidence="9" id="KW-0175">Coiled coil</keyword>
<evidence type="ECO:0000256" key="1">
    <source>
        <dbReference type="ARBA" id="ARBA00004496"/>
    </source>
</evidence>
<keyword evidence="4" id="KW-0902">Two-component regulatory system</keyword>
<comment type="caution">
    <text evidence="12">The sequence shown here is derived from an EMBL/GenBank/DDBJ whole genome shotgun (WGS) entry which is preliminary data.</text>
</comment>
<comment type="subcellular location">
    <subcellularLocation>
        <location evidence="1">Cytoplasm</location>
    </subcellularLocation>
</comment>
<evidence type="ECO:0000259" key="10">
    <source>
        <dbReference type="PROSITE" id="PS01124"/>
    </source>
</evidence>
<evidence type="ECO:0000313" key="12">
    <source>
        <dbReference type="EMBL" id="RCW49662.1"/>
    </source>
</evidence>
<proteinExistence type="predicted"/>
<keyword evidence="2" id="KW-0963">Cytoplasm</keyword>
<dbReference type="SUPFAM" id="SSF52172">
    <property type="entry name" value="CheY-like"/>
    <property type="match status" value="1"/>
</dbReference>
<feature type="domain" description="HTH araC/xylS-type" evidence="10">
    <location>
        <begin position="387"/>
        <end position="485"/>
    </location>
</feature>
<dbReference type="AlphaFoldDB" id="A0A368WA46"/>
<dbReference type="InterPro" id="IPR009057">
    <property type="entry name" value="Homeodomain-like_sf"/>
</dbReference>
<keyword evidence="7" id="KW-0804">Transcription</keyword>
<dbReference type="PANTHER" id="PTHR42713">
    <property type="entry name" value="HISTIDINE KINASE-RELATED"/>
    <property type="match status" value="1"/>
</dbReference>
<dbReference type="InterPro" id="IPR011006">
    <property type="entry name" value="CheY-like_superfamily"/>
</dbReference>
<gene>
    <name evidence="12" type="ORF">DFP97_104320</name>
</gene>
<evidence type="ECO:0000313" key="13">
    <source>
        <dbReference type="Proteomes" id="UP000252415"/>
    </source>
</evidence>
<evidence type="ECO:0000256" key="6">
    <source>
        <dbReference type="ARBA" id="ARBA00023125"/>
    </source>
</evidence>
<evidence type="ECO:0000256" key="5">
    <source>
        <dbReference type="ARBA" id="ARBA00023015"/>
    </source>
</evidence>
<dbReference type="EMBL" id="QPJD01000004">
    <property type="protein sequence ID" value="RCW49662.1"/>
    <property type="molecule type" value="Genomic_DNA"/>
</dbReference>
<dbReference type="SUPFAM" id="SSF46689">
    <property type="entry name" value="Homeodomain-like"/>
    <property type="match status" value="1"/>
</dbReference>
<organism evidence="12 13">
    <name type="scientific">Paenibacillus prosopidis</name>
    <dbReference type="NCBI Taxonomy" id="630520"/>
    <lineage>
        <taxon>Bacteria</taxon>
        <taxon>Bacillati</taxon>
        <taxon>Bacillota</taxon>
        <taxon>Bacilli</taxon>
        <taxon>Bacillales</taxon>
        <taxon>Paenibacillaceae</taxon>
        <taxon>Paenibacillus</taxon>
    </lineage>
</organism>
<dbReference type="InterPro" id="IPR020449">
    <property type="entry name" value="Tscrpt_reg_AraC-type_HTH"/>
</dbReference>
<keyword evidence="3 8" id="KW-0597">Phosphoprotein</keyword>
<keyword evidence="5" id="KW-0805">Transcription regulation</keyword>
<keyword evidence="6" id="KW-0238">DNA-binding</keyword>
<dbReference type="InterPro" id="IPR018060">
    <property type="entry name" value="HTH_AraC"/>
</dbReference>
<dbReference type="GO" id="GO:0005737">
    <property type="term" value="C:cytoplasm"/>
    <property type="evidence" value="ECO:0007669"/>
    <property type="project" value="UniProtKB-SubCell"/>
</dbReference>
<dbReference type="Proteomes" id="UP000252415">
    <property type="component" value="Unassembled WGS sequence"/>
</dbReference>
<evidence type="ECO:0000256" key="9">
    <source>
        <dbReference type="SAM" id="Coils"/>
    </source>
</evidence>
<accession>A0A368WA46</accession>
<evidence type="ECO:0000256" key="8">
    <source>
        <dbReference type="PROSITE-ProRule" id="PRU00169"/>
    </source>
</evidence>
<dbReference type="InterPro" id="IPR051552">
    <property type="entry name" value="HptR"/>
</dbReference>
<dbReference type="PRINTS" id="PR00032">
    <property type="entry name" value="HTHARAC"/>
</dbReference>
<dbReference type="PROSITE" id="PS50110">
    <property type="entry name" value="RESPONSE_REGULATORY"/>
    <property type="match status" value="1"/>
</dbReference>
<dbReference type="RefSeq" id="WP_181873412.1">
    <property type="nucleotide sequence ID" value="NZ_QPJD01000004.1"/>
</dbReference>
<evidence type="ECO:0000259" key="11">
    <source>
        <dbReference type="PROSITE" id="PS50110"/>
    </source>
</evidence>
<dbReference type="GO" id="GO:0043565">
    <property type="term" value="F:sequence-specific DNA binding"/>
    <property type="evidence" value="ECO:0007669"/>
    <property type="project" value="InterPro"/>
</dbReference>
<dbReference type="GO" id="GO:0003700">
    <property type="term" value="F:DNA-binding transcription factor activity"/>
    <property type="evidence" value="ECO:0007669"/>
    <property type="project" value="InterPro"/>
</dbReference>
<dbReference type="Gene3D" id="1.10.10.60">
    <property type="entry name" value="Homeodomain-like"/>
    <property type="match status" value="2"/>
</dbReference>
<dbReference type="GO" id="GO:0000160">
    <property type="term" value="P:phosphorelay signal transduction system"/>
    <property type="evidence" value="ECO:0007669"/>
    <property type="project" value="UniProtKB-KW"/>
</dbReference>
<dbReference type="Gene3D" id="3.40.50.2300">
    <property type="match status" value="1"/>
</dbReference>
<evidence type="ECO:0000256" key="3">
    <source>
        <dbReference type="ARBA" id="ARBA00022553"/>
    </source>
</evidence>
<evidence type="ECO:0000256" key="4">
    <source>
        <dbReference type="ARBA" id="ARBA00023012"/>
    </source>
</evidence>
<name>A0A368WA46_9BACL</name>
<feature type="coiled-coil region" evidence="9">
    <location>
        <begin position="109"/>
        <end position="136"/>
    </location>
</feature>
<dbReference type="SMART" id="SM00448">
    <property type="entry name" value="REC"/>
    <property type="match status" value="1"/>
</dbReference>
<feature type="modified residue" description="4-aspartylphosphate" evidence="8">
    <location>
        <position position="55"/>
    </location>
</feature>